<organism evidence="8">
    <name type="scientific">Clastoptera arizonana</name>
    <name type="common">Arizona spittle bug</name>
    <dbReference type="NCBI Taxonomy" id="38151"/>
    <lineage>
        <taxon>Eukaryota</taxon>
        <taxon>Metazoa</taxon>
        <taxon>Ecdysozoa</taxon>
        <taxon>Arthropoda</taxon>
        <taxon>Hexapoda</taxon>
        <taxon>Insecta</taxon>
        <taxon>Pterygota</taxon>
        <taxon>Neoptera</taxon>
        <taxon>Paraneoptera</taxon>
        <taxon>Hemiptera</taxon>
        <taxon>Auchenorrhyncha</taxon>
        <taxon>Cercopoidea</taxon>
        <taxon>Clastopteridae</taxon>
        <taxon>Clastoptera</taxon>
    </lineage>
</organism>
<protein>
    <recommendedName>
        <fullName evidence="3">ER membrane protein complex subunit 3</fullName>
    </recommendedName>
</protein>
<dbReference type="InterPro" id="IPR002809">
    <property type="entry name" value="EMC3/TMCO1"/>
</dbReference>
<comment type="similarity">
    <text evidence="2">Belongs to the EMC3 family.</text>
</comment>
<dbReference type="SMART" id="SM01415">
    <property type="entry name" value="DUF106"/>
    <property type="match status" value="1"/>
</dbReference>
<proteinExistence type="inferred from homology"/>
<dbReference type="GO" id="GO:0072546">
    <property type="term" value="C:EMC complex"/>
    <property type="evidence" value="ECO:0007669"/>
    <property type="project" value="TreeGrafter"/>
</dbReference>
<evidence type="ECO:0000313" key="8">
    <source>
        <dbReference type="EMBL" id="JAS35966.1"/>
    </source>
</evidence>
<evidence type="ECO:0000256" key="6">
    <source>
        <dbReference type="ARBA" id="ARBA00023136"/>
    </source>
</evidence>
<name>A0A1B6EDF5_9HEMI</name>
<dbReference type="PANTHER" id="PTHR13116:SF5">
    <property type="entry name" value="ER MEMBRANE PROTEIN COMPLEX SUBUNIT 3"/>
    <property type="match status" value="1"/>
</dbReference>
<evidence type="ECO:0000256" key="2">
    <source>
        <dbReference type="ARBA" id="ARBA00005376"/>
    </source>
</evidence>
<comment type="subcellular location">
    <subcellularLocation>
        <location evidence="1">Membrane</location>
        <topology evidence="1">Multi-pass membrane protein</topology>
    </subcellularLocation>
</comment>
<evidence type="ECO:0000256" key="3">
    <source>
        <dbReference type="ARBA" id="ARBA00020822"/>
    </source>
</evidence>
<gene>
    <name evidence="8" type="ORF">g.12264</name>
</gene>
<dbReference type="InterPro" id="IPR008568">
    <property type="entry name" value="EMC3"/>
</dbReference>
<accession>A0A1B6EDF5</accession>
<feature type="transmembrane region" description="Helical" evidence="7">
    <location>
        <begin position="7"/>
        <end position="26"/>
    </location>
</feature>
<dbReference type="Pfam" id="PF01956">
    <property type="entry name" value="EMC3_TMCO1"/>
    <property type="match status" value="1"/>
</dbReference>
<keyword evidence="4 7" id="KW-0812">Transmembrane</keyword>
<dbReference type="PANTHER" id="PTHR13116">
    <property type="entry name" value="ER MEMBRANE PROTEIN COMPLEX SUBUNIT 3"/>
    <property type="match status" value="1"/>
</dbReference>
<evidence type="ECO:0000256" key="4">
    <source>
        <dbReference type="ARBA" id="ARBA00022692"/>
    </source>
</evidence>
<evidence type="ECO:0000256" key="5">
    <source>
        <dbReference type="ARBA" id="ARBA00022989"/>
    </source>
</evidence>
<dbReference type="GO" id="GO:0034975">
    <property type="term" value="P:protein folding in endoplasmic reticulum"/>
    <property type="evidence" value="ECO:0007669"/>
    <property type="project" value="TreeGrafter"/>
</dbReference>
<dbReference type="EMBL" id="GEDC01001332">
    <property type="protein sequence ID" value="JAS35966.1"/>
    <property type="molecule type" value="Transcribed_RNA"/>
</dbReference>
<evidence type="ECO:0000256" key="1">
    <source>
        <dbReference type="ARBA" id="ARBA00004141"/>
    </source>
</evidence>
<keyword evidence="5 7" id="KW-1133">Transmembrane helix</keyword>
<sequence length="231" mass="27206">MILQRSIRLFIFLSFMFISFLIDYLVKKITYLFDEKESVHIDNIEAVNAIERSKLILQNGHFLTKQSFLMRKHFFNNNKNGYFCSNDALVEKENVTMGLEGLKSGLKSYILIALPVILMMELCDKLCSGYILLKLPFIMSRSFKQLLQKDLNLPELDGSWVSSISLYCKCLTEIKNLENKHFQSENMNTIETFDSKILKNVMKKKWEELEIYNHHFKIQNARHIFIKSQLL</sequence>
<keyword evidence="6 7" id="KW-0472">Membrane</keyword>
<dbReference type="AlphaFoldDB" id="A0A1B6EDF5"/>
<reference evidence="8" key="1">
    <citation type="submission" date="2015-12" db="EMBL/GenBank/DDBJ databases">
        <title>De novo transcriptome assembly of four potential Pierce s Disease insect vectors from Arizona vineyards.</title>
        <authorList>
            <person name="Tassone E.E."/>
        </authorList>
    </citation>
    <scope>NUCLEOTIDE SEQUENCE</scope>
</reference>
<evidence type="ECO:0000256" key="7">
    <source>
        <dbReference type="SAM" id="Phobius"/>
    </source>
</evidence>